<feature type="transmembrane region" description="Helical" evidence="1">
    <location>
        <begin position="179"/>
        <end position="196"/>
    </location>
</feature>
<keyword evidence="1" id="KW-0472">Membrane</keyword>
<feature type="transmembrane region" description="Helical" evidence="1">
    <location>
        <begin position="355"/>
        <end position="377"/>
    </location>
</feature>
<feature type="transmembrane region" description="Helical" evidence="1">
    <location>
        <begin position="129"/>
        <end position="146"/>
    </location>
</feature>
<feature type="transmembrane region" description="Helical" evidence="1">
    <location>
        <begin position="1051"/>
        <end position="1076"/>
    </location>
</feature>
<feature type="transmembrane region" description="Helical" evidence="1">
    <location>
        <begin position="397"/>
        <end position="418"/>
    </location>
</feature>
<sequence>MTIKLIQKIIRNNFPLILVILIAAFIGLQNTSIRAYYSGWDNIHAEFDIEQYAKRVFFGAWQSHEGLGGPAAKGHLSEITRLPVLFVLNSLLPNYLVRSSFIFLMYITGGVGMYLYLKKIWIKKALGIYGKWVAGIGSLLYLLHPLTLQQFYISFEIFTVQFAFFPFLLLSIHFLLKKITWKSILVFMVIQLALAPSAHTPTVHYLGIIFSLIYSFFYALDIKKILPAVKFSIFIALLTLLMNSYWILPNLYYGLHNSRYVSESEANVLFGPESLWSIRESNTVHSFLTGFHYLVTWRDYNFESQEHELIFNEWTNHFSNPFRNMQMYVLGIFSILGFFITILNKKRGKGRWAILIIYSLCVSLIWIELFPTKFLILNLYKSKTFLEAFRNPFTKLSILYSFFLIVLFIEFINMILKLMKEKLEKNIQEIVINIFLTMLLIYVVSITAPIFSGNFISEKLKVIFPPEYEKLYTFMKTKNENMRVLEMPYSSREGWVLYNWSTPHITNAYQGIGFYFFGFPQPFLTPDFARWSEVNDFFYQELQFTVDKNDYEQFKQITKKYHVPLVIIDESREIPYKKYNFKENHELLVNAGFKKIWEENFISVYENTENSNELDSFIIPNKLEFVSADLNRVKKDVAFSKVGSYINHSEQNKSLNYIFPFSELLYKQIPNTTFSENKVTIKKSIPKDNYLLEIPKYNSNSFNTTAALQLNNNIISVSFPQHELAANNQKYLISHLKNIEIELADYPSEYFLLVDDKKLLLKNGDIQYLPLSLMETKNDFILFSSEDEKLLYKYIINWDDIKDGTKIELTQIDELKIETTYPIAKANLSKIPSENCTKPEIGNISTNYGFEIATYEANNYGVNCNTLDLSFISPSSSYLLNIQGENFAGRSIKMFINYSIENTIQEEHLFAESKFNSTIPLDKISEDLTSRYFVNWETRSFGRESMNKIYNINVVPYPLENFAEIVLTKIDKTETAKNEIEVISFKKYSNFIYVINAKCANTCYFGIDQAYDDLWIAYDKQNNKILPHFTYNNWANLWEINNNSSEISILYIPQLIALLGMFVATTSILITILFIVKKETSSQTKLASDEKIHHKTKQILKGKN</sequence>
<reference evidence="2 3" key="1">
    <citation type="submission" date="2017-09" db="EMBL/GenBank/DDBJ databases">
        <title>Depth-based differentiation of microbial function through sediment-hosted aquifers and enrichment of novel symbionts in the deep terrestrial subsurface.</title>
        <authorList>
            <person name="Probst A.J."/>
            <person name="Ladd B."/>
            <person name="Jarett J.K."/>
            <person name="Geller-Mcgrath D.E."/>
            <person name="Sieber C.M."/>
            <person name="Emerson J.B."/>
            <person name="Anantharaman K."/>
            <person name="Thomas B.C."/>
            <person name="Malmstrom R."/>
            <person name="Stieglmeier M."/>
            <person name="Klingl A."/>
            <person name="Woyke T."/>
            <person name="Ryan C.M."/>
            <person name="Banfield J.F."/>
        </authorList>
    </citation>
    <scope>NUCLEOTIDE SEQUENCE [LARGE SCALE GENOMIC DNA]</scope>
    <source>
        <strain evidence="2">CG22_combo_CG10-13_8_21_14_all_32_8</strain>
    </source>
</reference>
<feature type="transmembrane region" description="Helical" evidence="1">
    <location>
        <begin position="325"/>
        <end position="343"/>
    </location>
</feature>
<accession>A0A2H0CFJ9</accession>
<feature type="transmembrane region" description="Helical" evidence="1">
    <location>
        <begin position="430"/>
        <end position="451"/>
    </location>
</feature>
<feature type="transmembrane region" description="Helical" evidence="1">
    <location>
        <begin position="95"/>
        <end position="117"/>
    </location>
</feature>
<evidence type="ECO:0000256" key="1">
    <source>
        <dbReference type="SAM" id="Phobius"/>
    </source>
</evidence>
<comment type="caution">
    <text evidence="2">The sequence shown here is derived from an EMBL/GenBank/DDBJ whole genome shotgun (WGS) entry which is preliminary data.</text>
</comment>
<dbReference type="AlphaFoldDB" id="A0A2H0CFJ9"/>
<keyword evidence="1" id="KW-1133">Transmembrane helix</keyword>
<organism evidence="2 3">
    <name type="scientific">Candidatus Nomurabacteria bacterium CG22_combo_CG10-13_8_21_14_all_32_8</name>
    <dbReference type="NCBI Taxonomy" id="1974732"/>
    <lineage>
        <taxon>Bacteria</taxon>
        <taxon>Candidatus Nomuraibacteriota</taxon>
    </lineage>
</organism>
<evidence type="ECO:0008006" key="4">
    <source>
        <dbReference type="Google" id="ProtNLM"/>
    </source>
</evidence>
<dbReference type="EMBL" id="PCTI01000059">
    <property type="protein sequence ID" value="PIP68694.1"/>
    <property type="molecule type" value="Genomic_DNA"/>
</dbReference>
<proteinExistence type="predicted"/>
<keyword evidence="1" id="KW-0812">Transmembrane</keyword>
<evidence type="ECO:0000313" key="2">
    <source>
        <dbReference type="EMBL" id="PIP68694.1"/>
    </source>
</evidence>
<dbReference type="Proteomes" id="UP000229176">
    <property type="component" value="Unassembled WGS sequence"/>
</dbReference>
<protein>
    <recommendedName>
        <fullName evidence="4">Membrane protein 6-pyruvoyl-tetrahydropterin synthase-related domain-containing protein</fullName>
    </recommendedName>
</protein>
<name>A0A2H0CFJ9_9BACT</name>
<feature type="transmembrane region" description="Helical" evidence="1">
    <location>
        <begin position="12"/>
        <end position="28"/>
    </location>
</feature>
<evidence type="ECO:0000313" key="3">
    <source>
        <dbReference type="Proteomes" id="UP000229176"/>
    </source>
</evidence>
<feature type="transmembrane region" description="Helical" evidence="1">
    <location>
        <begin position="202"/>
        <end position="220"/>
    </location>
</feature>
<feature type="transmembrane region" description="Helical" evidence="1">
    <location>
        <begin position="227"/>
        <end position="248"/>
    </location>
</feature>
<feature type="transmembrane region" description="Helical" evidence="1">
    <location>
        <begin position="152"/>
        <end position="172"/>
    </location>
</feature>
<gene>
    <name evidence="2" type="ORF">COW91_03500</name>
</gene>